<keyword evidence="2" id="KW-1185">Reference proteome</keyword>
<gene>
    <name evidence="1" type="ORF">Pint_27354</name>
</gene>
<sequence>MEKRQQELQFLGFFGILKESFKLIFSKSKLFTQITLTLILPLSIILHLHQYFSSAFSSKPHIYSILREFSYYLVILIPSLLSTSAIVCTITFLYTAKDVTFKKIRGMLPKIWKRVMITFTLSFAIQFCYGNFIGRVVVWLVQLLLPGPVNARDFFNTKSVTGIIILFLYISGYVYMQIIQNLATVVSVIEDLSGIKAMIKSKNLLKGKTGVAFFLWLLFRCCYAVIDDRIYNIFWGPDDGLNWRNGVGIGIPCSIFSHSIMSLLDFVVETVIYFSCKAHEVTMRVLTTQSHQINFKSIWWNVLDPLME</sequence>
<reference evidence="2" key="1">
    <citation type="journal article" date="2023" name="G3 (Bethesda)">
        <title>Genome assembly and association tests identify interacting loci associated with vigor, precocity, and sex in interspecific pistachio rootstocks.</title>
        <authorList>
            <person name="Palmer W."/>
            <person name="Jacygrad E."/>
            <person name="Sagayaradj S."/>
            <person name="Cavanaugh K."/>
            <person name="Han R."/>
            <person name="Bertier L."/>
            <person name="Beede B."/>
            <person name="Kafkas S."/>
            <person name="Golino D."/>
            <person name="Preece J."/>
            <person name="Michelmore R."/>
        </authorList>
    </citation>
    <scope>NUCLEOTIDE SEQUENCE [LARGE SCALE GENOMIC DNA]</scope>
</reference>
<accession>A0ACC0YSR6</accession>
<dbReference type="EMBL" id="CM047740">
    <property type="protein sequence ID" value="KAJ0041512.1"/>
    <property type="molecule type" value="Genomic_DNA"/>
</dbReference>
<dbReference type="Proteomes" id="UP001163603">
    <property type="component" value="Chromosome 5"/>
</dbReference>
<evidence type="ECO:0000313" key="1">
    <source>
        <dbReference type="EMBL" id="KAJ0041512.1"/>
    </source>
</evidence>
<comment type="caution">
    <text evidence="1">The sequence shown here is derived from an EMBL/GenBank/DDBJ whole genome shotgun (WGS) entry which is preliminary data.</text>
</comment>
<evidence type="ECO:0000313" key="2">
    <source>
        <dbReference type="Proteomes" id="UP001163603"/>
    </source>
</evidence>
<protein>
    <submittedName>
        <fullName evidence="1">Uncharacterized protein</fullName>
    </submittedName>
</protein>
<organism evidence="1 2">
    <name type="scientific">Pistacia integerrima</name>
    <dbReference type="NCBI Taxonomy" id="434235"/>
    <lineage>
        <taxon>Eukaryota</taxon>
        <taxon>Viridiplantae</taxon>
        <taxon>Streptophyta</taxon>
        <taxon>Embryophyta</taxon>
        <taxon>Tracheophyta</taxon>
        <taxon>Spermatophyta</taxon>
        <taxon>Magnoliopsida</taxon>
        <taxon>eudicotyledons</taxon>
        <taxon>Gunneridae</taxon>
        <taxon>Pentapetalae</taxon>
        <taxon>rosids</taxon>
        <taxon>malvids</taxon>
        <taxon>Sapindales</taxon>
        <taxon>Anacardiaceae</taxon>
        <taxon>Pistacia</taxon>
    </lineage>
</organism>
<name>A0ACC0YSR6_9ROSI</name>
<proteinExistence type="predicted"/>